<keyword evidence="1" id="KW-0175">Coiled coil</keyword>
<proteinExistence type="predicted"/>
<dbReference type="AlphaFoldDB" id="A0A2K9NYV1"/>
<reference evidence="3 4" key="1">
    <citation type="submission" date="2017-04" db="EMBL/GenBank/DDBJ databases">
        <title>Monoglobus pectinilyticus 14 draft genome.</title>
        <authorList>
            <person name="Kim C."/>
            <person name="Rosendale D.I."/>
            <person name="Kelly W.J."/>
            <person name="Tannock G.W."/>
            <person name="Patchett M.L."/>
            <person name="Jordens J.Z."/>
        </authorList>
    </citation>
    <scope>NUCLEOTIDE SEQUENCE [LARGE SCALE GENOMIC DNA]</scope>
    <source>
        <strain evidence="3 4">14</strain>
    </source>
</reference>
<keyword evidence="2" id="KW-1133">Transmembrane helix</keyword>
<name>A0A2K9NYV1_9FIRM</name>
<evidence type="ECO:0000256" key="1">
    <source>
        <dbReference type="SAM" id="Coils"/>
    </source>
</evidence>
<keyword evidence="4" id="KW-1185">Reference proteome</keyword>
<accession>A0A2K9NYV1</accession>
<evidence type="ECO:0000256" key="2">
    <source>
        <dbReference type="SAM" id="Phobius"/>
    </source>
</evidence>
<dbReference type="RefSeq" id="WP_245862960.1">
    <property type="nucleotide sequence ID" value="NZ_CP020991.1"/>
</dbReference>
<feature type="transmembrane region" description="Helical" evidence="2">
    <location>
        <begin position="6"/>
        <end position="28"/>
    </location>
</feature>
<protein>
    <submittedName>
        <fullName evidence="3">Holin</fullName>
    </submittedName>
</protein>
<gene>
    <name evidence="3" type="ORF">B9O19_00030</name>
</gene>
<evidence type="ECO:0000313" key="3">
    <source>
        <dbReference type="EMBL" id="AUO18217.1"/>
    </source>
</evidence>
<sequence>MVLDSTIIVGVLSLIGTLIGSLSGIFAANKLTTYRIGQLEEKVNKHNNLIERMVAVEASAKSAHKRLDELSEEVKEHE</sequence>
<dbReference type="KEGG" id="mpec:B9O19_00030"/>
<evidence type="ECO:0000313" key="4">
    <source>
        <dbReference type="Proteomes" id="UP000235589"/>
    </source>
</evidence>
<dbReference type="EMBL" id="CP020991">
    <property type="protein sequence ID" value="AUO18217.1"/>
    <property type="molecule type" value="Genomic_DNA"/>
</dbReference>
<keyword evidence="2" id="KW-0472">Membrane</keyword>
<dbReference type="GeneID" id="98061463"/>
<keyword evidence="2" id="KW-0812">Transmembrane</keyword>
<feature type="coiled-coil region" evidence="1">
    <location>
        <begin position="36"/>
        <end position="73"/>
    </location>
</feature>
<dbReference type="Proteomes" id="UP000235589">
    <property type="component" value="Chromosome"/>
</dbReference>
<organism evidence="3 4">
    <name type="scientific">Monoglobus pectinilyticus</name>
    <dbReference type="NCBI Taxonomy" id="1981510"/>
    <lineage>
        <taxon>Bacteria</taxon>
        <taxon>Bacillati</taxon>
        <taxon>Bacillota</taxon>
        <taxon>Clostridia</taxon>
        <taxon>Monoglobales</taxon>
        <taxon>Monoglobaceae</taxon>
        <taxon>Monoglobus</taxon>
    </lineage>
</organism>